<dbReference type="WBParaSite" id="OFLC_0001308701-mRNA-1">
    <property type="protein sequence ID" value="OFLC_0001308701-mRNA-1"/>
    <property type="gene ID" value="OFLC_0001308701"/>
</dbReference>
<gene>
    <name evidence="1" type="ORF">X798_02669</name>
</gene>
<accession>A0A183I024</accession>
<dbReference type="AlphaFoldDB" id="A0A183I024"/>
<sequence>MYIFTNTLRIRKSEKQSDTNWHYLGSTAVGKEGNEINYLWQSRNGRRLRREGTWEKELREFKGSQLVVDWFEAILLSRRMFRSGFPVPSLPLHLSQVSHQ</sequence>
<evidence type="ECO:0000313" key="1">
    <source>
        <dbReference type="EMBL" id="OZC10362.1"/>
    </source>
</evidence>
<dbReference type="Proteomes" id="UP000242913">
    <property type="component" value="Unassembled WGS sequence"/>
</dbReference>
<keyword evidence="2" id="KW-1185">Reference proteome</keyword>
<evidence type="ECO:0000313" key="3">
    <source>
        <dbReference type="WBParaSite" id="OFLC_0001308701-mRNA-1"/>
    </source>
</evidence>
<reference evidence="3" key="2">
    <citation type="submission" date="2016-06" db="UniProtKB">
        <authorList>
            <consortium name="WormBaseParasite"/>
        </authorList>
    </citation>
    <scope>IDENTIFICATION</scope>
</reference>
<name>A0A183I024_9BILA</name>
<evidence type="ECO:0000313" key="2">
    <source>
        <dbReference type="Proteomes" id="UP000242913"/>
    </source>
</evidence>
<protein>
    <submittedName>
        <fullName evidence="1 3">Uncharacterized protein</fullName>
    </submittedName>
</protein>
<proteinExistence type="predicted"/>
<dbReference type="EMBL" id="KZ269987">
    <property type="protein sequence ID" value="OZC10362.1"/>
    <property type="molecule type" value="Genomic_DNA"/>
</dbReference>
<reference evidence="1 2" key="1">
    <citation type="submission" date="2015-12" db="EMBL/GenBank/DDBJ databases">
        <title>Draft genome of the nematode, Onchocerca flexuosa.</title>
        <authorList>
            <person name="Mitreva M."/>
        </authorList>
    </citation>
    <scope>NUCLEOTIDE SEQUENCE [LARGE SCALE GENOMIC DNA]</scope>
    <source>
        <strain evidence="1">Red Deer</strain>
    </source>
</reference>
<organism evidence="3">
    <name type="scientific">Onchocerca flexuosa</name>
    <dbReference type="NCBI Taxonomy" id="387005"/>
    <lineage>
        <taxon>Eukaryota</taxon>
        <taxon>Metazoa</taxon>
        <taxon>Ecdysozoa</taxon>
        <taxon>Nematoda</taxon>
        <taxon>Chromadorea</taxon>
        <taxon>Rhabditida</taxon>
        <taxon>Spirurina</taxon>
        <taxon>Spiruromorpha</taxon>
        <taxon>Filarioidea</taxon>
        <taxon>Onchocercidae</taxon>
        <taxon>Onchocerca</taxon>
    </lineage>
</organism>